<keyword evidence="3" id="KW-1185">Reference proteome</keyword>
<organism evidence="2 3">
    <name type="scientific">Scrofimicrobium canadense</name>
    <dbReference type="NCBI Taxonomy" id="2652290"/>
    <lineage>
        <taxon>Bacteria</taxon>
        <taxon>Bacillati</taxon>
        <taxon>Actinomycetota</taxon>
        <taxon>Actinomycetes</taxon>
        <taxon>Actinomycetales</taxon>
        <taxon>Actinomycetaceae</taxon>
        <taxon>Scrofimicrobium</taxon>
    </lineage>
</organism>
<name>A0A6N7W6W2_9ACTO</name>
<feature type="domain" description="IrrE N-terminal-like" evidence="1">
    <location>
        <begin position="24"/>
        <end position="99"/>
    </location>
</feature>
<reference evidence="2 3" key="1">
    <citation type="submission" date="2019-08" db="EMBL/GenBank/DDBJ databases">
        <title>In-depth cultivation of the pig gut microbiome towards novel bacterial diversity and tailored functional studies.</title>
        <authorList>
            <person name="Wylensek D."/>
            <person name="Hitch T.C.A."/>
            <person name="Clavel T."/>
        </authorList>
    </citation>
    <scope>NUCLEOTIDE SEQUENCE [LARGE SCALE GENOMIC DNA]</scope>
    <source>
        <strain evidence="2 3">WB03_NA08</strain>
    </source>
</reference>
<dbReference type="Gene3D" id="1.10.10.2910">
    <property type="match status" value="1"/>
</dbReference>
<dbReference type="Pfam" id="PF06114">
    <property type="entry name" value="Peptidase_M78"/>
    <property type="match status" value="1"/>
</dbReference>
<dbReference type="EMBL" id="VULO01000011">
    <property type="protein sequence ID" value="MSS85005.1"/>
    <property type="molecule type" value="Genomic_DNA"/>
</dbReference>
<evidence type="ECO:0000313" key="3">
    <source>
        <dbReference type="Proteomes" id="UP000470875"/>
    </source>
</evidence>
<protein>
    <submittedName>
        <fullName evidence="2">ImmA/IrrE family metallo-endopeptidase</fullName>
    </submittedName>
</protein>
<proteinExistence type="predicted"/>
<dbReference type="RefSeq" id="WP_154545869.1">
    <property type="nucleotide sequence ID" value="NZ_VULO01000011.1"/>
</dbReference>
<dbReference type="Proteomes" id="UP000470875">
    <property type="component" value="Unassembled WGS sequence"/>
</dbReference>
<gene>
    <name evidence="2" type="ORF">FYJ24_09555</name>
</gene>
<comment type="caution">
    <text evidence="2">The sequence shown here is derived from an EMBL/GenBank/DDBJ whole genome shotgun (WGS) entry which is preliminary data.</text>
</comment>
<evidence type="ECO:0000259" key="1">
    <source>
        <dbReference type="Pfam" id="PF06114"/>
    </source>
</evidence>
<dbReference type="AlphaFoldDB" id="A0A6N7W6W2"/>
<evidence type="ECO:0000313" key="2">
    <source>
        <dbReference type="EMBL" id="MSS85005.1"/>
    </source>
</evidence>
<dbReference type="InterPro" id="IPR010359">
    <property type="entry name" value="IrrE_HExxH"/>
</dbReference>
<accession>A0A6N7W6W2</accession>
<sequence>MGGTTLNNTLAHAKNIGLEVEEAPLRGSLNAVLLEGGRVILNEARTEATKRYALAHECGHWKYGHDWRLEHTIERDEYQADRYAAHLLISPIEYARAEEMFEGHIGAISRELLVPAHVLKIWQADADSVIKTALATLTLPGERHAS</sequence>